<dbReference type="GO" id="GO:0005829">
    <property type="term" value="C:cytosol"/>
    <property type="evidence" value="ECO:0007669"/>
    <property type="project" value="TreeGrafter"/>
</dbReference>
<evidence type="ECO:0000256" key="1">
    <source>
        <dbReference type="HAMAP-Rule" id="MF_00991"/>
    </source>
</evidence>
<dbReference type="GO" id="GO:0009116">
    <property type="term" value="P:nucleoside metabolic process"/>
    <property type="evidence" value="ECO:0007669"/>
    <property type="project" value="InterPro"/>
</dbReference>
<comment type="pathway">
    <text evidence="1">Quinol/quinone metabolism; menaquinone biosynthesis.</text>
</comment>
<keyword evidence="5" id="KW-1185">Reference proteome</keyword>
<dbReference type="NCBIfam" id="TIGR03664">
    <property type="entry name" value="fut_nucase"/>
    <property type="match status" value="1"/>
</dbReference>
<dbReference type="STRING" id="1173111.SAMN05444955_105206"/>
<dbReference type="UniPathway" id="UPA00079"/>
<dbReference type="PANTHER" id="PTHR46832">
    <property type="entry name" value="5'-METHYLTHIOADENOSINE/S-ADENOSYLHOMOCYSTEINE NUCLEOSIDASE"/>
    <property type="match status" value="1"/>
</dbReference>
<keyword evidence="1" id="KW-0474">Menaquinone biosynthesis</keyword>
<dbReference type="PANTHER" id="PTHR46832:SF2">
    <property type="entry name" value="FUTALOSINE HYDROLASE"/>
    <property type="match status" value="1"/>
</dbReference>
<dbReference type="CDD" id="cd17766">
    <property type="entry name" value="futalosine_nucleosidase_MqnB"/>
    <property type="match status" value="1"/>
</dbReference>
<dbReference type="GO" id="GO:0008930">
    <property type="term" value="F:methylthioadenosine nucleosidase activity"/>
    <property type="evidence" value="ECO:0007669"/>
    <property type="project" value="TreeGrafter"/>
</dbReference>
<evidence type="ECO:0000313" key="5">
    <source>
        <dbReference type="Proteomes" id="UP000199695"/>
    </source>
</evidence>
<dbReference type="GO" id="GO:0019284">
    <property type="term" value="P:L-methionine salvage from S-adenosylmethionine"/>
    <property type="evidence" value="ECO:0007669"/>
    <property type="project" value="TreeGrafter"/>
</dbReference>
<dbReference type="InterPro" id="IPR000845">
    <property type="entry name" value="Nucleoside_phosphorylase_d"/>
</dbReference>
<dbReference type="Pfam" id="PF01048">
    <property type="entry name" value="PNP_UDP_1"/>
    <property type="match status" value="1"/>
</dbReference>
<evidence type="ECO:0000313" key="4">
    <source>
        <dbReference type="EMBL" id="SEN07183.1"/>
    </source>
</evidence>
<keyword evidence="1 4" id="KW-0378">Hydrolase</keyword>
<gene>
    <name evidence="1" type="primary">mqnB</name>
    <name evidence="4" type="ORF">SAMN05444955_105206</name>
</gene>
<reference evidence="4 5" key="1">
    <citation type="submission" date="2016-10" db="EMBL/GenBank/DDBJ databases">
        <authorList>
            <person name="de Groot N.N."/>
        </authorList>
    </citation>
    <scope>NUCLEOTIDE SEQUENCE [LARGE SCALE GENOMIC DNA]</scope>
    <source>
        <strain evidence="4 5">DSM 46701</strain>
    </source>
</reference>
<dbReference type="HAMAP" id="MF_00991">
    <property type="entry name" value="MqnB"/>
    <property type="match status" value="1"/>
</dbReference>
<organism evidence="4 5">
    <name type="scientific">Lihuaxuella thermophila</name>
    <dbReference type="NCBI Taxonomy" id="1173111"/>
    <lineage>
        <taxon>Bacteria</taxon>
        <taxon>Bacillati</taxon>
        <taxon>Bacillota</taxon>
        <taxon>Bacilli</taxon>
        <taxon>Bacillales</taxon>
        <taxon>Thermoactinomycetaceae</taxon>
        <taxon>Lihuaxuella</taxon>
    </lineage>
</organism>
<dbReference type="EMBL" id="FOCQ01000005">
    <property type="protein sequence ID" value="SEN07183.1"/>
    <property type="molecule type" value="Genomic_DNA"/>
</dbReference>
<name>A0A1H8DIY9_9BACL</name>
<comment type="catalytic activity">
    <reaction evidence="1">
        <text>futalosine + H2O = dehypoxanthine futalosine + hypoxanthine</text>
        <dbReference type="Rhea" id="RHEA:25904"/>
        <dbReference type="ChEBI" id="CHEBI:15377"/>
        <dbReference type="ChEBI" id="CHEBI:17368"/>
        <dbReference type="ChEBI" id="CHEBI:58863"/>
        <dbReference type="ChEBI" id="CHEBI:58864"/>
        <dbReference type="EC" id="3.2.2.26"/>
    </reaction>
</comment>
<dbReference type="EC" id="3.2.2.26" evidence="1 2"/>
<feature type="domain" description="Nucleoside phosphorylase" evidence="3">
    <location>
        <begin position="38"/>
        <end position="227"/>
    </location>
</feature>
<dbReference type="InterPro" id="IPR019963">
    <property type="entry name" value="FL_hydrolase_MqnB"/>
</dbReference>
<dbReference type="GO" id="GO:0009234">
    <property type="term" value="P:menaquinone biosynthetic process"/>
    <property type="evidence" value="ECO:0007669"/>
    <property type="project" value="UniProtKB-UniRule"/>
</dbReference>
<evidence type="ECO:0000259" key="3">
    <source>
        <dbReference type="Pfam" id="PF01048"/>
    </source>
</evidence>
<protein>
    <recommendedName>
        <fullName evidence="1 2">Futalosine hydrolase</fullName>
        <shortName evidence="1">FL hydrolase</shortName>
        <ecNumber evidence="1 2">3.2.2.26</ecNumber>
    </recommendedName>
    <alternativeName>
        <fullName evidence="1">Futalosine nucleosidase</fullName>
    </alternativeName>
    <alternativeName>
        <fullName evidence="1">Menaquinone biosynthetic enzyme MqnB</fullName>
    </alternativeName>
</protein>
<dbReference type="AlphaFoldDB" id="A0A1H8DIY9"/>
<dbReference type="Proteomes" id="UP000199695">
    <property type="component" value="Unassembled WGS sequence"/>
</dbReference>
<sequence length="234" mass="24222">MSMELNEETALNPDPGRTESGMRVLVATAVPAERDAVLRGLHGSGKFDVLVTGVGPVAAAASTAKALAAAEYDLVVIAGIAGGFADRAEVGSLVVANEIVGADLGAETPEGFRSLDELGFGRTRIPVDPGLVTRITEALHRAGLPVITGPVLTVSTVTGTAATALELVSRVPGAVAEGMEGYGVALAARDRGVPVMEIRAVSNAVGPRDRASWRIEEALFRLEEAGKVLWEVFR</sequence>
<dbReference type="Gene3D" id="3.40.50.1580">
    <property type="entry name" value="Nucleoside phosphorylase domain"/>
    <property type="match status" value="1"/>
</dbReference>
<evidence type="ECO:0000256" key="2">
    <source>
        <dbReference type="NCBIfam" id="TIGR03664"/>
    </source>
</evidence>
<dbReference type="SUPFAM" id="SSF53167">
    <property type="entry name" value="Purine and uridine phosphorylases"/>
    <property type="match status" value="1"/>
</dbReference>
<proteinExistence type="inferred from homology"/>
<dbReference type="GO" id="GO:0008782">
    <property type="term" value="F:adenosylhomocysteine nucleosidase activity"/>
    <property type="evidence" value="ECO:0007669"/>
    <property type="project" value="TreeGrafter"/>
</dbReference>
<dbReference type="NCBIfam" id="NF006087">
    <property type="entry name" value="PRK08236.1"/>
    <property type="match status" value="1"/>
</dbReference>
<dbReference type="OrthoDB" id="9788270at2"/>
<accession>A0A1H8DIY9</accession>
<comment type="function">
    <text evidence="1">Catalyzes the hydrolysis of futalosine (FL) to dehypoxanthine futalosine (DHFL) and hypoxanthine, a step in the biosynthesis of menaquinone (MK, vitamin K2).</text>
</comment>
<comment type="similarity">
    <text evidence="1">Belongs to the PNP/UDP phosphorylase family. Futalosine hydrolase subfamily.</text>
</comment>
<dbReference type="InterPro" id="IPR035994">
    <property type="entry name" value="Nucleoside_phosphorylase_sf"/>
</dbReference>